<dbReference type="Pfam" id="PF00583">
    <property type="entry name" value="Acetyltransf_1"/>
    <property type="match status" value="1"/>
</dbReference>
<protein>
    <submittedName>
        <fullName evidence="4">GNAT family N-acetyltransferase</fullName>
        <ecNumber evidence="4">2.3.-.-</ecNumber>
    </submittedName>
</protein>
<dbReference type="InterPro" id="IPR000182">
    <property type="entry name" value="GNAT_dom"/>
</dbReference>
<sequence>METAIRPATPADIPQLIPLIVEHAVFEAAPFFADVQFARRLAAAAFGTRPRLHLWLAAEAEKCIGYAAASREFSTWSASEYLHLDCLFVRAASRSGGIGRQLVAAVEAHARQMKLAQMQWQTPEWNRRAIEFYRRLGAAELAKRRFYLDILP</sequence>
<dbReference type="PROSITE" id="PS51186">
    <property type="entry name" value="GNAT"/>
    <property type="match status" value="1"/>
</dbReference>
<evidence type="ECO:0000256" key="2">
    <source>
        <dbReference type="ARBA" id="ARBA00023315"/>
    </source>
</evidence>
<keyword evidence="5" id="KW-1185">Reference proteome</keyword>
<name>A0ABW1YKZ1_9GAMM</name>
<organism evidence="4 5">
    <name type="scientific">Microbulbifer taiwanensis</name>
    <dbReference type="NCBI Taxonomy" id="986746"/>
    <lineage>
        <taxon>Bacteria</taxon>
        <taxon>Pseudomonadati</taxon>
        <taxon>Pseudomonadota</taxon>
        <taxon>Gammaproteobacteria</taxon>
        <taxon>Cellvibrionales</taxon>
        <taxon>Microbulbiferaceae</taxon>
        <taxon>Microbulbifer</taxon>
    </lineage>
</organism>
<comment type="caution">
    <text evidence="4">The sequence shown here is derived from an EMBL/GenBank/DDBJ whole genome shotgun (WGS) entry which is preliminary data.</text>
</comment>
<dbReference type="InterPro" id="IPR051016">
    <property type="entry name" value="Diverse_Substrate_AcTransf"/>
</dbReference>
<feature type="domain" description="N-acetyltransferase" evidence="3">
    <location>
        <begin position="3"/>
        <end position="152"/>
    </location>
</feature>
<dbReference type="SUPFAM" id="SSF55729">
    <property type="entry name" value="Acyl-CoA N-acyltransferases (Nat)"/>
    <property type="match status" value="1"/>
</dbReference>
<evidence type="ECO:0000259" key="3">
    <source>
        <dbReference type="PROSITE" id="PS51186"/>
    </source>
</evidence>
<proteinExistence type="predicted"/>
<dbReference type="Gene3D" id="3.40.630.30">
    <property type="match status" value="1"/>
</dbReference>
<accession>A0ABW1YKZ1</accession>
<dbReference type="EC" id="2.3.-.-" evidence="4"/>
<dbReference type="CDD" id="cd04301">
    <property type="entry name" value="NAT_SF"/>
    <property type="match status" value="1"/>
</dbReference>
<dbReference type="RefSeq" id="WP_319024463.1">
    <property type="nucleotide sequence ID" value="NZ_JACZFR010000006.1"/>
</dbReference>
<dbReference type="PANTHER" id="PTHR10545">
    <property type="entry name" value="DIAMINE N-ACETYLTRANSFERASE"/>
    <property type="match status" value="1"/>
</dbReference>
<reference evidence="5" key="1">
    <citation type="journal article" date="2019" name="Int. J. Syst. Evol. Microbiol.">
        <title>The Global Catalogue of Microorganisms (GCM) 10K type strain sequencing project: providing services to taxonomists for standard genome sequencing and annotation.</title>
        <authorList>
            <consortium name="The Broad Institute Genomics Platform"/>
            <consortium name="The Broad Institute Genome Sequencing Center for Infectious Disease"/>
            <person name="Wu L."/>
            <person name="Ma J."/>
        </authorList>
    </citation>
    <scope>NUCLEOTIDE SEQUENCE [LARGE SCALE GENOMIC DNA]</scope>
    <source>
        <strain evidence="5">CGMCC 1.13718</strain>
    </source>
</reference>
<dbReference type="GO" id="GO:0016746">
    <property type="term" value="F:acyltransferase activity"/>
    <property type="evidence" value="ECO:0007669"/>
    <property type="project" value="UniProtKB-KW"/>
</dbReference>
<evidence type="ECO:0000313" key="4">
    <source>
        <dbReference type="EMBL" id="MFC6633176.1"/>
    </source>
</evidence>
<dbReference type="EMBL" id="JBHSVR010000001">
    <property type="protein sequence ID" value="MFC6633176.1"/>
    <property type="molecule type" value="Genomic_DNA"/>
</dbReference>
<keyword evidence="2 4" id="KW-0012">Acyltransferase</keyword>
<keyword evidence="1 4" id="KW-0808">Transferase</keyword>
<evidence type="ECO:0000313" key="5">
    <source>
        <dbReference type="Proteomes" id="UP001596425"/>
    </source>
</evidence>
<dbReference type="Proteomes" id="UP001596425">
    <property type="component" value="Unassembled WGS sequence"/>
</dbReference>
<gene>
    <name evidence="4" type="ORF">ACFQBM_07795</name>
</gene>
<dbReference type="PANTHER" id="PTHR10545:SF29">
    <property type="entry name" value="GH14572P-RELATED"/>
    <property type="match status" value="1"/>
</dbReference>
<evidence type="ECO:0000256" key="1">
    <source>
        <dbReference type="ARBA" id="ARBA00022679"/>
    </source>
</evidence>
<dbReference type="InterPro" id="IPR016181">
    <property type="entry name" value="Acyl_CoA_acyltransferase"/>
</dbReference>